<accession>A0A1V4HK76</accession>
<reference evidence="3" key="1">
    <citation type="submission" date="2016-07" db="EMBL/GenBank/DDBJ databases">
        <authorList>
            <person name="Florea S."/>
            <person name="Webb J.S."/>
            <person name="Jaromczyk J."/>
            <person name="Schardl C.L."/>
        </authorList>
    </citation>
    <scope>NUCLEOTIDE SEQUENCE [LARGE SCALE GENOMIC DNA]</scope>
    <source>
        <strain evidence="3">CY1</strain>
    </source>
</reference>
<evidence type="ECO:0000313" key="3">
    <source>
        <dbReference type="Proteomes" id="UP000190626"/>
    </source>
</evidence>
<keyword evidence="1" id="KW-0812">Transmembrane</keyword>
<organism evidence="2 3">
    <name type="scientific">Paenibacillus ferrarius</name>
    <dbReference type="NCBI Taxonomy" id="1469647"/>
    <lineage>
        <taxon>Bacteria</taxon>
        <taxon>Bacillati</taxon>
        <taxon>Bacillota</taxon>
        <taxon>Bacilli</taxon>
        <taxon>Bacillales</taxon>
        <taxon>Paenibacillaceae</taxon>
        <taxon>Paenibacillus</taxon>
    </lineage>
</organism>
<dbReference type="STRING" id="1469647.BC351_25450"/>
<dbReference type="AlphaFoldDB" id="A0A1V4HK76"/>
<proteinExistence type="predicted"/>
<evidence type="ECO:0000313" key="2">
    <source>
        <dbReference type="EMBL" id="OPH57217.1"/>
    </source>
</evidence>
<protein>
    <submittedName>
        <fullName evidence="2">Uncharacterized protein</fullName>
    </submittedName>
</protein>
<keyword evidence="1" id="KW-0472">Membrane</keyword>
<gene>
    <name evidence="2" type="ORF">BC351_25450</name>
</gene>
<name>A0A1V4HK76_9BACL</name>
<dbReference type="EMBL" id="MBTG01000013">
    <property type="protein sequence ID" value="OPH57217.1"/>
    <property type="molecule type" value="Genomic_DNA"/>
</dbReference>
<feature type="transmembrane region" description="Helical" evidence="1">
    <location>
        <begin position="31"/>
        <end position="50"/>
    </location>
</feature>
<keyword evidence="1" id="KW-1133">Transmembrane helix</keyword>
<evidence type="ECO:0000256" key="1">
    <source>
        <dbReference type="SAM" id="Phobius"/>
    </source>
</evidence>
<keyword evidence="3" id="KW-1185">Reference proteome</keyword>
<sequence length="77" mass="8861">MLTSITTILIGSIIALIESPALFRKKLTMEIWIFFTVLLIGTLLSILLELRMPFPNPMDWLTFIYKPISDFVFGILK</sequence>
<dbReference type="Proteomes" id="UP000190626">
    <property type="component" value="Unassembled WGS sequence"/>
</dbReference>
<comment type="caution">
    <text evidence="2">The sequence shown here is derived from an EMBL/GenBank/DDBJ whole genome shotgun (WGS) entry which is preliminary data.</text>
</comment>